<dbReference type="KEGG" id="pcot:PCOAH_00054380"/>
<evidence type="ECO:0000313" key="4">
    <source>
        <dbReference type="Proteomes" id="UP000092716"/>
    </source>
</evidence>
<dbReference type="InterPro" id="IPR008780">
    <property type="entry name" value="Plasmodium_Vir"/>
</dbReference>
<keyword evidence="4" id="KW-1185">Reference proteome</keyword>
<feature type="region of interest" description="Disordered" evidence="1">
    <location>
        <begin position="248"/>
        <end position="269"/>
    </location>
</feature>
<dbReference type="EMBL" id="CP016252">
    <property type="protein sequence ID" value="ANQ10957.1"/>
    <property type="molecule type" value="Genomic_DNA"/>
</dbReference>
<dbReference type="Proteomes" id="UP000092716">
    <property type="component" value="Chromosome 14"/>
</dbReference>
<proteinExistence type="predicted"/>
<evidence type="ECO:0000313" key="3">
    <source>
        <dbReference type="EMBL" id="ANQ10957.1"/>
    </source>
</evidence>
<dbReference type="GeneID" id="30912172"/>
<feature type="transmembrane region" description="Helical" evidence="2">
    <location>
        <begin position="558"/>
        <end position="580"/>
    </location>
</feature>
<sequence>MPKFTYNNNSNNNHVQSKQAASLPLPSEEIYNGYGKKSNCSDAWGREKYCNQTAVDNMKGVLSRGKINDNQELAKKNLRNYYYACTVNTEGSPSYYDPCKFLYFWIGHEIKEKLQKSLNFSKAMRDIYIELGNFPWDPKDSMKKRTCTNIYPNITTHIFESAKNSFDYNYNIKALQSKSECKEYLRSAQYGQLLEAAQKIYPWLCTHCDSDKIEYCRKMKEEYMSNGINCNSGTLPVFTCPTMPEDEDEERTSCSGGEGSCPSKPAKAPTSTIQLTKENLDMLESNMKYYSRFKGGFGFCHYCKFPTREIANKIKAHFTEEKYANFLARVLCYASTKKQDEEFDDTHCKFFNFWLVYLLHKKLKHPTTTTSFSTVIEAINNLLENIPEGHKCPLPYPTLNKDVLSEATDFTTFNHRRIVYEYFIDHAKITADLSRATLTPDSGSPTSPSKPKCDKAYHDHLKAINTACTAVTSYCNDSTTNIDPYCNEYNSKYKTFCEDKDKLEKLTCTLQEGVSKEVEGGGGDPLLPSSVSSLTEDGDTAATCNEELTREAVSSTGAAAASSILGTVIGLPTIVTFFLYKVIVTIEIT</sequence>
<evidence type="ECO:0000256" key="2">
    <source>
        <dbReference type="SAM" id="Phobius"/>
    </source>
</evidence>
<feature type="region of interest" description="Disordered" evidence="1">
    <location>
        <begin position="1"/>
        <end position="22"/>
    </location>
</feature>
<name>A0A1B1E7L7_9APIC</name>
<keyword evidence="2" id="KW-0812">Transmembrane</keyword>
<dbReference type="Pfam" id="PF05795">
    <property type="entry name" value="Plasmodium_Vir"/>
    <property type="match status" value="2"/>
</dbReference>
<keyword evidence="2" id="KW-1133">Transmembrane helix</keyword>
<evidence type="ECO:0000256" key="1">
    <source>
        <dbReference type="SAM" id="MobiDB-lite"/>
    </source>
</evidence>
<dbReference type="RefSeq" id="XP_019917652.1">
    <property type="nucleotide sequence ID" value="XM_020062218.1"/>
</dbReference>
<dbReference type="VEuPathDB" id="PlasmoDB:PCOAH_00054380"/>
<organism evidence="3 4">
    <name type="scientific">Plasmodium coatneyi</name>
    <dbReference type="NCBI Taxonomy" id="208452"/>
    <lineage>
        <taxon>Eukaryota</taxon>
        <taxon>Sar</taxon>
        <taxon>Alveolata</taxon>
        <taxon>Apicomplexa</taxon>
        <taxon>Aconoidasida</taxon>
        <taxon>Haemosporida</taxon>
        <taxon>Plasmodiidae</taxon>
        <taxon>Plasmodium</taxon>
    </lineage>
</organism>
<reference evidence="4" key="1">
    <citation type="submission" date="2016-06" db="EMBL/GenBank/DDBJ databases">
        <title>First high quality genome sequence of Plasmodium coatneyi using continuous long reads from single molecule, real-time sequencing.</title>
        <authorList>
            <person name="Chien J.-T."/>
            <person name="Pakala S.B."/>
            <person name="Geraldo J.A."/>
            <person name="Lapp S.A."/>
            <person name="Barnwell J.W."/>
            <person name="Kissinger J.C."/>
            <person name="Galinski M.R."/>
            <person name="Humphrey J.C."/>
        </authorList>
    </citation>
    <scope>NUCLEOTIDE SEQUENCE [LARGE SCALE GENOMIC DNA]</scope>
    <source>
        <strain evidence="4">Hackeri</strain>
    </source>
</reference>
<gene>
    <name evidence="3" type="ORF">PCOAH_00054380</name>
</gene>
<accession>A0A1B1E7L7</accession>
<dbReference type="AlphaFoldDB" id="A0A1B1E7L7"/>
<keyword evidence="2" id="KW-0472">Membrane</keyword>
<protein>
    <submittedName>
        <fullName evidence="3">KIR protein</fullName>
    </submittedName>
</protein>